<keyword evidence="2" id="KW-1185">Reference proteome</keyword>
<accession>A0A6M0CE00</accession>
<gene>
    <name evidence="1" type="ORF">GWK10_01955</name>
</gene>
<proteinExistence type="predicted"/>
<reference evidence="1 2" key="1">
    <citation type="submission" date="2020-01" db="EMBL/GenBank/DDBJ databases">
        <title>Spongiivirga citrea KCTC 32990T.</title>
        <authorList>
            <person name="Wang G."/>
        </authorList>
    </citation>
    <scope>NUCLEOTIDE SEQUENCE [LARGE SCALE GENOMIC DNA]</scope>
    <source>
        <strain evidence="1 2">KCTC 32990</strain>
    </source>
</reference>
<dbReference type="Proteomes" id="UP000474296">
    <property type="component" value="Unassembled WGS sequence"/>
</dbReference>
<dbReference type="AlphaFoldDB" id="A0A6M0CE00"/>
<organism evidence="1 2">
    <name type="scientific">Spongiivirga citrea</name>
    <dbReference type="NCBI Taxonomy" id="1481457"/>
    <lineage>
        <taxon>Bacteria</taxon>
        <taxon>Pseudomonadati</taxon>
        <taxon>Bacteroidota</taxon>
        <taxon>Flavobacteriia</taxon>
        <taxon>Flavobacteriales</taxon>
        <taxon>Flavobacteriaceae</taxon>
        <taxon>Spongiivirga</taxon>
    </lineage>
</organism>
<evidence type="ECO:0000313" key="1">
    <source>
        <dbReference type="EMBL" id="NER15951.1"/>
    </source>
</evidence>
<protein>
    <recommendedName>
        <fullName evidence="3">Outer membrane beta-barrel protein</fullName>
    </recommendedName>
</protein>
<dbReference type="RefSeq" id="WP_164029212.1">
    <property type="nucleotide sequence ID" value="NZ_JAABOQ010000001.1"/>
</dbReference>
<comment type="caution">
    <text evidence="1">The sequence shown here is derived from an EMBL/GenBank/DDBJ whole genome shotgun (WGS) entry which is preliminary data.</text>
</comment>
<sequence>MQQAVRVLLLIALLFTSTKVLSYQYEKERPSHTKDKLLSIGYQYSFGEPNQKRFHLVDLNYQKSYSSGIHGSSLNWYIGNEFTVGNSVFLIGPKIGAYLSYGGIVLGSQMVYYTSFREDSLRYVPFFGIGASSFRLTINPHIRLTNTDFEPINRGSVNIVIGINLN</sequence>
<dbReference type="EMBL" id="JAABOQ010000001">
    <property type="protein sequence ID" value="NER15951.1"/>
    <property type="molecule type" value="Genomic_DNA"/>
</dbReference>
<evidence type="ECO:0008006" key="3">
    <source>
        <dbReference type="Google" id="ProtNLM"/>
    </source>
</evidence>
<name>A0A6M0CE00_9FLAO</name>
<evidence type="ECO:0000313" key="2">
    <source>
        <dbReference type="Proteomes" id="UP000474296"/>
    </source>
</evidence>